<accession>A0A0E9P9E3</accession>
<name>A0A0E9P9E3_ANGAN</name>
<proteinExistence type="predicted"/>
<evidence type="ECO:0000313" key="1">
    <source>
        <dbReference type="EMBL" id="JAH00897.1"/>
    </source>
</evidence>
<reference evidence="1" key="1">
    <citation type="submission" date="2014-11" db="EMBL/GenBank/DDBJ databases">
        <authorList>
            <person name="Amaro Gonzalez C."/>
        </authorList>
    </citation>
    <scope>NUCLEOTIDE SEQUENCE</scope>
</reference>
<organism evidence="1">
    <name type="scientific">Anguilla anguilla</name>
    <name type="common">European freshwater eel</name>
    <name type="synonym">Muraena anguilla</name>
    <dbReference type="NCBI Taxonomy" id="7936"/>
    <lineage>
        <taxon>Eukaryota</taxon>
        <taxon>Metazoa</taxon>
        <taxon>Chordata</taxon>
        <taxon>Craniata</taxon>
        <taxon>Vertebrata</taxon>
        <taxon>Euteleostomi</taxon>
        <taxon>Actinopterygii</taxon>
        <taxon>Neopterygii</taxon>
        <taxon>Teleostei</taxon>
        <taxon>Anguilliformes</taxon>
        <taxon>Anguillidae</taxon>
        <taxon>Anguilla</taxon>
    </lineage>
</organism>
<dbReference type="EMBL" id="GBXM01107680">
    <property type="protein sequence ID" value="JAH00897.1"/>
    <property type="molecule type" value="Transcribed_RNA"/>
</dbReference>
<dbReference type="AlphaFoldDB" id="A0A0E9P9E3"/>
<protein>
    <submittedName>
        <fullName evidence="1">Uncharacterized protein</fullName>
    </submittedName>
</protein>
<reference evidence="1" key="2">
    <citation type="journal article" date="2015" name="Fish Shellfish Immunol.">
        <title>Early steps in the European eel (Anguilla anguilla)-Vibrio vulnificus interaction in the gills: Role of the RtxA13 toxin.</title>
        <authorList>
            <person name="Callol A."/>
            <person name="Pajuelo D."/>
            <person name="Ebbesson L."/>
            <person name="Teles M."/>
            <person name="MacKenzie S."/>
            <person name="Amaro C."/>
        </authorList>
    </citation>
    <scope>NUCLEOTIDE SEQUENCE</scope>
</reference>
<sequence length="36" mass="4234">MIKGNSRRDEKKVVEIYQSGKVTNPFLRLWDANDPQ</sequence>